<comment type="subcellular location">
    <subcellularLocation>
        <location evidence="1">Cell envelope</location>
    </subcellularLocation>
</comment>
<dbReference type="Gene3D" id="1.10.287.470">
    <property type="entry name" value="Helix hairpin bin"/>
    <property type="match status" value="1"/>
</dbReference>
<feature type="coiled-coil region" evidence="3">
    <location>
        <begin position="104"/>
        <end position="156"/>
    </location>
</feature>
<organism evidence="5 6">
    <name type="scientific">Pseudoalteromonas rubra</name>
    <dbReference type="NCBI Taxonomy" id="43658"/>
    <lineage>
        <taxon>Bacteria</taxon>
        <taxon>Pseudomonadati</taxon>
        <taxon>Pseudomonadota</taxon>
        <taxon>Gammaproteobacteria</taxon>
        <taxon>Alteromonadales</taxon>
        <taxon>Pseudoalteromonadaceae</taxon>
        <taxon>Pseudoalteromonas</taxon>
    </lineage>
</organism>
<keyword evidence="4" id="KW-0472">Membrane</keyword>
<dbReference type="PANTHER" id="PTHR32347:SF23">
    <property type="entry name" value="BLL5650 PROTEIN"/>
    <property type="match status" value="1"/>
</dbReference>
<dbReference type="Gene3D" id="2.40.50.100">
    <property type="match status" value="1"/>
</dbReference>
<dbReference type="InterPro" id="IPR050465">
    <property type="entry name" value="UPF0194_transport"/>
</dbReference>
<evidence type="ECO:0000313" key="5">
    <source>
        <dbReference type="EMBL" id="KJZ07319.1"/>
    </source>
</evidence>
<name>A0A0F4QJ20_9GAMM</name>
<keyword evidence="6" id="KW-1185">Reference proteome</keyword>
<evidence type="ECO:0000256" key="3">
    <source>
        <dbReference type="SAM" id="Coils"/>
    </source>
</evidence>
<dbReference type="AlphaFoldDB" id="A0A0F4QJ20"/>
<reference evidence="5 6" key="1">
    <citation type="journal article" date="2015" name="BMC Genomics">
        <title>Genome mining reveals unlocked bioactive potential of marine Gram-negative bacteria.</title>
        <authorList>
            <person name="Machado H."/>
            <person name="Sonnenschein E.C."/>
            <person name="Melchiorsen J."/>
            <person name="Gram L."/>
        </authorList>
    </citation>
    <scope>NUCLEOTIDE SEQUENCE [LARGE SCALE GENOMIC DNA]</scope>
    <source>
        <strain evidence="5 6">S2471</strain>
    </source>
</reference>
<dbReference type="RefSeq" id="WP_046006039.1">
    <property type="nucleotide sequence ID" value="NZ_JXYA01000039.1"/>
</dbReference>
<sequence length="415" mass="45475">MDIQVEQKKSIKVNWLWLGGIAVLVIVAGWLLAQPTAQASLATGDAWIGEVRQGDLTISVAGFGQLKSRTPRLISAASEATVEEIVLRPGAEVTPRSVIMRLQDANLAQALKDAKRALQQAKDQYLQADINQQREMLSHQASLEILKSELESAELEVSAQAGLVEDGAVSKLDFQRTVLEHRQLKRRIEIEQRRIAQLQTLHQANLQLASSDIDAAEEAYGLIQHRVERLTVRAGITGVVQQLHVELGQSVPLGAQLALVGSTKDLYAQLQIPQAYAEQIKLEQSVQVNTRTDLIAGTISRINPMVQNGNIEVEVALPAALPDSARPELNIEGTIHINTLKEALYIDKPVGAKAFSTATLYRIEPNTQQAQAIEVHYGAQTAQHIQLLSGAQPKQRFILSDMASYQGEPVVYLSK</sequence>
<evidence type="ECO:0000256" key="1">
    <source>
        <dbReference type="ARBA" id="ARBA00004196"/>
    </source>
</evidence>
<accession>A0A0F4QJ20</accession>
<dbReference type="OrthoDB" id="6397038at2"/>
<evidence type="ECO:0000313" key="6">
    <source>
        <dbReference type="Proteomes" id="UP000033452"/>
    </source>
</evidence>
<dbReference type="PANTHER" id="PTHR32347">
    <property type="entry name" value="EFFLUX SYSTEM COMPONENT YKNX-RELATED"/>
    <property type="match status" value="1"/>
</dbReference>
<keyword evidence="4" id="KW-0812">Transmembrane</keyword>
<evidence type="ECO:0000256" key="4">
    <source>
        <dbReference type="SAM" id="Phobius"/>
    </source>
</evidence>
<protein>
    <submittedName>
        <fullName evidence="5">RND transporter</fullName>
    </submittedName>
</protein>
<dbReference type="Gene3D" id="2.40.30.170">
    <property type="match status" value="1"/>
</dbReference>
<dbReference type="GO" id="GO:0030313">
    <property type="term" value="C:cell envelope"/>
    <property type="evidence" value="ECO:0007669"/>
    <property type="project" value="UniProtKB-SubCell"/>
</dbReference>
<dbReference type="EMBL" id="JXYA01000039">
    <property type="protein sequence ID" value="KJZ07319.1"/>
    <property type="molecule type" value="Genomic_DNA"/>
</dbReference>
<proteinExistence type="predicted"/>
<dbReference type="Proteomes" id="UP000033452">
    <property type="component" value="Unassembled WGS sequence"/>
</dbReference>
<keyword evidence="4" id="KW-1133">Transmembrane helix</keyword>
<feature type="transmembrane region" description="Helical" evidence="4">
    <location>
        <begin position="15"/>
        <end position="33"/>
    </location>
</feature>
<gene>
    <name evidence="5" type="ORF">TW77_16285</name>
</gene>
<comment type="caution">
    <text evidence="5">The sequence shown here is derived from an EMBL/GenBank/DDBJ whole genome shotgun (WGS) entry which is preliminary data.</text>
</comment>
<keyword evidence="2 3" id="KW-0175">Coiled coil</keyword>
<evidence type="ECO:0000256" key="2">
    <source>
        <dbReference type="ARBA" id="ARBA00023054"/>
    </source>
</evidence>
<dbReference type="PATRIC" id="fig|43658.5.peg.3438"/>